<protein>
    <submittedName>
        <fullName evidence="1">Uncharacterized protein</fullName>
    </submittedName>
</protein>
<keyword evidence="2" id="KW-1185">Reference proteome</keyword>
<dbReference type="AlphaFoldDB" id="A0A9K3CV58"/>
<proteinExistence type="predicted"/>
<comment type="caution">
    <text evidence="1">The sequence shown here is derived from an EMBL/GenBank/DDBJ whole genome shotgun (WGS) entry which is preliminary data.</text>
</comment>
<reference evidence="1 2" key="1">
    <citation type="journal article" date="2018" name="PLoS ONE">
        <title>The draft genome of Kipferlia bialata reveals reductive genome evolution in fornicate parasites.</title>
        <authorList>
            <person name="Tanifuji G."/>
            <person name="Takabayashi S."/>
            <person name="Kume K."/>
            <person name="Takagi M."/>
            <person name="Nakayama T."/>
            <person name="Kamikawa R."/>
            <person name="Inagaki Y."/>
            <person name="Hashimoto T."/>
        </authorList>
    </citation>
    <scope>NUCLEOTIDE SEQUENCE [LARGE SCALE GENOMIC DNA]</scope>
    <source>
        <strain evidence="1">NY0173</strain>
    </source>
</reference>
<evidence type="ECO:0000313" key="2">
    <source>
        <dbReference type="Proteomes" id="UP000265618"/>
    </source>
</evidence>
<name>A0A9K3CV58_9EUKA</name>
<dbReference type="Proteomes" id="UP000265618">
    <property type="component" value="Unassembled WGS sequence"/>
</dbReference>
<gene>
    <name evidence="1" type="ORF">KIPB_004258</name>
</gene>
<dbReference type="EMBL" id="BDIP01000895">
    <property type="protein sequence ID" value="GIQ83015.1"/>
    <property type="molecule type" value="Genomic_DNA"/>
</dbReference>
<evidence type="ECO:0000313" key="1">
    <source>
        <dbReference type="EMBL" id="GIQ83015.1"/>
    </source>
</evidence>
<organism evidence="1 2">
    <name type="scientific">Kipferlia bialata</name>
    <dbReference type="NCBI Taxonomy" id="797122"/>
    <lineage>
        <taxon>Eukaryota</taxon>
        <taxon>Metamonada</taxon>
        <taxon>Carpediemonas-like organisms</taxon>
        <taxon>Kipferlia</taxon>
    </lineage>
</organism>
<accession>A0A9K3CV58</accession>
<sequence>MGPIGTFHAPPYRIGFTVPFQECMESIPLVREAVLWYAEEEMHRYKFECNTYDGHERKEEMSEEELLSLVSNYGVPMTYHSHHSVSDSDSDRFRAVPWQEYAEVEGLVKDSSWVEVVLPCYTGESGRMLQGEVFFTVVQLLPPKGMELIEESSMDTSVAEYADRGLLDFKEMLERETRLHSYLTGHGLRPEKTGLVSAMLTRSWG</sequence>